<evidence type="ECO:0000256" key="3">
    <source>
        <dbReference type="ARBA" id="ARBA00022723"/>
    </source>
</evidence>
<dbReference type="InterPro" id="IPR000086">
    <property type="entry name" value="NUDIX_hydrolase_dom"/>
</dbReference>
<comment type="cofactor">
    <cofactor evidence="1">
        <name>Mn(2+)</name>
        <dbReference type="ChEBI" id="CHEBI:29035"/>
    </cofactor>
</comment>
<comment type="cofactor">
    <cofactor evidence="2">
        <name>Mg(2+)</name>
        <dbReference type="ChEBI" id="CHEBI:18420"/>
    </cofactor>
</comment>
<dbReference type="CDD" id="cd03426">
    <property type="entry name" value="NUDIX_CoAse_Nudt7"/>
    <property type="match status" value="1"/>
</dbReference>
<dbReference type="Pfam" id="PF00293">
    <property type="entry name" value="NUDIX"/>
    <property type="match status" value="1"/>
</dbReference>
<keyword evidence="5" id="KW-0460">Magnesium</keyword>
<evidence type="ECO:0000256" key="4">
    <source>
        <dbReference type="ARBA" id="ARBA00022801"/>
    </source>
</evidence>
<reference evidence="8" key="1">
    <citation type="submission" date="2014-12" db="EMBL/GenBank/DDBJ databases">
        <title>Insight into the proteome of Arion vulgaris.</title>
        <authorList>
            <person name="Aradska J."/>
            <person name="Bulat T."/>
            <person name="Smidak R."/>
            <person name="Sarate P."/>
            <person name="Gangsoo J."/>
            <person name="Sialana F."/>
            <person name="Bilban M."/>
            <person name="Lubec G."/>
        </authorList>
    </citation>
    <scope>NUCLEOTIDE SEQUENCE</scope>
    <source>
        <tissue evidence="8">Skin</tissue>
    </source>
</reference>
<proteinExistence type="predicted"/>
<evidence type="ECO:0000256" key="2">
    <source>
        <dbReference type="ARBA" id="ARBA00001946"/>
    </source>
</evidence>
<dbReference type="PANTHER" id="PTHR12992:SF24">
    <property type="entry name" value="PEROXISOMAL COENZYME A DIPHOSPHATASE NUDT7"/>
    <property type="match status" value="1"/>
</dbReference>
<dbReference type="SUPFAM" id="SSF55811">
    <property type="entry name" value="Nudix"/>
    <property type="match status" value="1"/>
</dbReference>
<name>A0A0B6ZSK8_9EUPU</name>
<dbReference type="PANTHER" id="PTHR12992">
    <property type="entry name" value="NUDIX HYDROLASE"/>
    <property type="match status" value="1"/>
</dbReference>
<evidence type="ECO:0000256" key="5">
    <source>
        <dbReference type="ARBA" id="ARBA00022842"/>
    </source>
</evidence>
<dbReference type="EMBL" id="HACG01023951">
    <property type="protein sequence ID" value="CEK70816.1"/>
    <property type="molecule type" value="Transcribed_RNA"/>
</dbReference>
<dbReference type="Gene3D" id="3.90.79.10">
    <property type="entry name" value="Nucleoside Triphosphate Pyrophosphohydrolase"/>
    <property type="match status" value="1"/>
</dbReference>
<evidence type="ECO:0000259" key="7">
    <source>
        <dbReference type="PROSITE" id="PS51462"/>
    </source>
</evidence>
<organism evidence="8">
    <name type="scientific">Arion vulgaris</name>
    <dbReference type="NCBI Taxonomy" id="1028688"/>
    <lineage>
        <taxon>Eukaryota</taxon>
        <taxon>Metazoa</taxon>
        <taxon>Spiralia</taxon>
        <taxon>Lophotrochozoa</taxon>
        <taxon>Mollusca</taxon>
        <taxon>Gastropoda</taxon>
        <taxon>Heterobranchia</taxon>
        <taxon>Euthyneura</taxon>
        <taxon>Panpulmonata</taxon>
        <taxon>Eupulmonata</taxon>
        <taxon>Stylommatophora</taxon>
        <taxon>Helicina</taxon>
        <taxon>Arionoidea</taxon>
        <taxon>Arionidae</taxon>
        <taxon>Arion</taxon>
    </lineage>
</organism>
<dbReference type="GO" id="GO:0015938">
    <property type="term" value="P:coenzyme A catabolic process"/>
    <property type="evidence" value="ECO:0007669"/>
    <property type="project" value="TreeGrafter"/>
</dbReference>
<accession>A0A0B6ZSK8</accession>
<dbReference type="InterPro" id="IPR045121">
    <property type="entry name" value="CoAse"/>
</dbReference>
<protein>
    <recommendedName>
        <fullName evidence="7">Nudix hydrolase domain-containing protein</fullName>
    </recommendedName>
</protein>
<keyword evidence="4" id="KW-0378">Hydrolase</keyword>
<dbReference type="InterPro" id="IPR015797">
    <property type="entry name" value="NUDIX_hydrolase-like_dom_sf"/>
</dbReference>
<evidence type="ECO:0000256" key="6">
    <source>
        <dbReference type="ARBA" id="ARBA00023211"/>
    </source>
</evidence>
<dbReference type="GO" id="GO:0046872">
    <property type="term" value="F:metal ion binding"/>
    <property type="evidence" value="ECO:0007669"/>
    <property type="project" value="UniProtKB-KW"/>
</dbReference>
<keyword evidence="3" id="KW-0479">Metal-binding</keyword>
<sequence>MCKSKQIKMASANANQDDLVSDIIKKVAAFDIRKLGPYPETKEGFKRAAVLLPITVCNGEVLILLTKRSKYLRSHPSATAFPGGNRDETDTSDITTALREAEEEIGLPPDTVQVLGILTRGITWPNTVVYPVVGLIPSDFVPTVNPSEVEFAFYMPLKDFISEDKVSVYAYDIQGQSFLFRSIIYSNGDVTEKVWGFTASYCILLAKIIFGDLGHFQILANSRENQNRGLYDGLEKYFEYISSLALTTSNLKMTLSLFCNLGTS</sequence>
<evidence type="ECO:0000256" key="1">
    <source>
        <dbReference type="ARBA" id="ARBA00001936"/>
    </source>
</evidence>
<keyword evidence="6" id="KW-0464">Manganese</keyword>
<dbReference type="GO" id="GO:0010945">
    <property type="term" value="F:coenzyme A diphosphatase activity"/>
    <property type="evidence" value="ECO:0007669"/>
    <property type="project" value="InterPro"/>
</dbReference>
<gene>
    <name evidence="8" type="primary">ORF75761</name>
</gene>
<dbReference type="AlphaFoldDB" id="A0A0B6ZSK8"/>
<feature type="domain" description="Nudix hydrolase" evidence="7">
    <location>
        <begin position="45"/>
        <end position="177"/>
    </location>
</feature>
<dbReference type="PROSITE" id="PS51462">
    <property type="entry name" value="NUDIX"/>
    <property type="match status" value="1"/>
</dbReference>
<evidence type="ECO:0000313" key="8">
    <source>
        <dbReference type="EMBL" id="CEK70816.1"/>
    </source>
</evidence>